<feature type="domain" description="Tip attachment protein J" evidence="1">
    <location>
        <begin position="332"/>
        <end position="489"/>
    </location>
</feature>
<dbReference type="Pfam" id="PF13550">
    <property type="entry name" value="Phage-tail_3"/>
    <property type="match status" value="1"/>
</dbReference>
<reference evidence="2 3" key="1">
    <citation type="journal article" date="2012" name="J. Bacteriol.">
        <title>Genome Sequence of Nitratireductor indicus Type Strain C115.</title>
        <authorList>
            <person name="Lai Q."/>
            <person name="Li G."/>
            <person name="Yu Z."/>
            <person name="Shao Z."/>
        </authorList>
    </citation>
    <scope>NUCLEOTIDE SEQUENCE [LARGE SCALE GENOMIC DNA]</scope>
    <source>
        <strain evidence="2 3">C115</strain>
    </source>
</reference>
<dbReference type="PATRIC" id="fig|1231190.3.peg.868"/>
<keyword evidence="3" id="KW-1185">Reference proteome</keyword>
<evidence type="ECO:0000313" key="3">
    <source>
        <dbReference type="Proteomes" id="UP000007374"/>
    </source>
</evidence>
<proteinExistence type="predicted"/>
<dbReference type="EMBL" id="AMSI01000002">
    <property type="protein sequence ID" value="EKF43972.1"/>
    <property type="molecule type" value="Genomic_DNA"/>
</dbReference>
<comment type="caution">
    <text evidence="2">The sequence shown here is derived from an EMBL/GenBank/DDBJ whole genome shotgun (WGS) entry which is preliminary data.</text>
</comment>
<accession>K2PSC1</accession>
<name>K2PSC1_9HYPH</name>
<dbReference type="STRING" id="721133.SAMN05216176_101485"/>
<dbReference type="Gene3D" id="1.20.5.340">
    <property type="match status" value="1"/>
</dbReference>
<organism evidence="2 3">
    <name type="scientific">Nitratireductor indicus C115</name>
    <dbReference type="NCBI Taxonomy" id="1231190"/>
    <lineage>
        <taxon>Bacteria</taxon>
        <taxon>Pseudomonadati</taxon>
        <taxon>Pseudomonadota</taxon>
        <taxon>Alphaproteobacteria</taxon>
        <taxon>Hyphomicrobiales</taxon>
        <taxon>Phyllobacteriaceae</taxon>
        <taxon>Nitratireductor</taxon>
    </lineage>
</organism>
<dbReference type="Proteomes" id="UP000007374">
    <property type="component" value="Unassembled WGS sequence"/>
</dbReference>
<dbReference type="InterPro" id="IPR032876">
    <property type="entry name" value="J_dom"/>
</dbReference>
<dbReference type="RefSeq" id="WP_009756106.1">
    <property type="nucleotide sequence ID" value="NZ_AMSI01000002.1"/>
</dbReference>
<dbReference type="eggNOG" id="COG4733">
    <property type="taxonomic scope" value="Bacteria"/>
</dbReference>
<dbReference type="AlphaFoldDB" id="K2PSC1"/>
<protein>
    <recommendedName>
        <fullName evidence="1">Tip attachment protein J domain-containing protein</fullName>
    </recommendedName>
</protein>
<gene>
    <name evidence="2" type="ORF">NA8A_04150</name>
</gene>
<evidence type="ECO:0000259" key="1">
    <source>
        <dbReference type="Pfam" id="PF13550"/>
    </source>
</evidence>
<evidence type="ECO:0000313" key="2">
    <source>
        <dbReference type="EMBL" id="EKF43972.1"/>
    </source>
</evidence>
<sequence>MIGIFFWTAWFLLAGTAYAHAGPLAGLIGLLTSTTIGKLVLGVALKLGMSLLQSVLMKQDEPQQSGIRTKISVGGVKSMSFLVGTYATAGHLVYANTWGAVRKTSNAGLAQVIGLSDLPVTSISNEVSMRGRMVTRNPALGEQAGSFSWFGPESYPFEEFTDGDHPGIYWLFAKYLPSGGVDADAKLRSVFGGDADRPWQADMIGRGVAHVILTAEFNRDLFRDLPEAIWQVEGLPLYDPRFDDTVGGSGPQRWGDFATYAFTDNPAVIIYNILRGIYYQGSLVFGGAIPASRLPLSNWFAAMNECDRLVDSERQFRCGFEIKPFDHAPLYVIEELLKACNGRMAEIGGVYKIRVGAPALPSYFFTDEAVVITENQSFDPHPGLEQTYNGVSATYPEPEAAWEMKDAPLRIDPDFVSADDGRELIAPVQFPAVPFAIQVQRLQSALMRDNRRFRKHRHTLPPEAWLLEPLDTVSWTSAHNGYVGKLFEISSMDDLENSNQAVSLKEADPGDWGWNPPTDELPWEVGPTGPITPEPQPIYDWTAEPDIVPDNTGAARRPAILLGWYGQVQDVQGVEFEVRLAVTGEVVYRGRTDQVSDGELLISQGLLPDTDYQVRARYIPFSNRRTLWSGWLLVRTRDVRFNVYSDVDLDGLRDAIDGATEWMGPGVRKLIDDARQLVASIADQGYSDYSDRQKIRRELTETRNGITAAFTEAIDVAVGPNSALAQRLEQLEVSLGDYATVTALDALTVRVTNNEGNISGLAQAITDLGVSVDEDIASAVTLLQGQINTVDGKTVANAAAITDLGVAVGDIAASVTITAEAGADPGGGWSRYMVKLIAEGADAFFYMDVNGTVSRTVFHSDEFVLTDGDETVNPIVFAGGIAKLNIAHIGEVSSGLITSPDGKIRFQLDEGRIVVSD</sequence>